<evidence type="ECO:0000313" key="12">
    <source>
        <dbReference type="Proteomes" id="UP000285301"/>
    </source>
</evidence>
<comment type="similarity">
    <text evidence="2 10">Belongs to the glycosyltransferase 31 family.</text>
</comment>
<dbReference type="AlphaFoldDB" id="A0A3S3NUJ9"/>
<dbReference type="EMBL" id="NCKU01002495">
    <property type="protein sequence ID" value="RWS09456.1"/>
    <property type="molecule type" value="Genomic_DNA"/>
</dbReference>
<reference evidence="11 12" key="1">
    <citation type="journal article" date="2018" name="Gigascience">
        <title>Genomes of trombidid mites reveal novel predicted allergens and laterally-transferred genes associated with secondary metabolism.</title>
        <authorList>
            <person name="Dong X."/>
            <person name="Chaisiri K."/>
            <person name="Xia D."/>
            <person name="Armstrong S.D."/>
            <person name="Fang Y."/>
            <person name="Donnelly M.J."/>
            <person name="Kadowaki T."/>
            <person name="McGarry J.W."/>
            <person name="Darby A.C."/>
            <person name="Makepeace B.L."/>
        </authorList>
    </citation>
    <scope>NUCLEOTIDE SEQUENCE [LARGE SCALE GENOMIC DNA]</scope>
    <source>
        <strain evidence="11">UoL-WK</strain>
    </source>
</reference>
<evidence type="ECO:0000256" key="8">
    <source>
        <dbReference type="ARBA" id="ARBA00023034"/>
    </source>
</evidence>
<dbReference type="FunFam" id="3.90.550.50:FF:000042">
    <property type="entry name" value="Hexosyltransferase"/>
    <property type="match status" value="1"/>
</dbReference>
<dbReference type="InterPro" id="IPR002659">
    <property type="entry name" value="Glyco_trans_31"/>
</dbReference>
<comment type="caution">
    <text evidence="11">The sequence shown here is derived from an EMBL/GenBank/DDBJ whole genome shotgun (WGS) entry which is preliminary data.</text>
</comment>
<keyword evidence="12" id="KW-1185">Reference proteome</keyword>
<dbReference type="GO" id="GO:0016758">
    <property type="term" value="F:hexosyltransferase activity"/>
    <property type="evidence" value="ECO:0007669"/>
    <property type="project" value="InterPro"/>
</dbReference>
<dbReference type="GO" id="GO:0006493">
    <property type="term" value="P:protein O-linked glycosylation"/>
    <property type="evidence" value="ECO:0007669"/>
    <property type="project" value="TreeGrafter"/>
</dbReference>
<keyword evidence="8 10" id="KW-0333">Golgi apparatus</keyword>
<dbReference type="PANTHER" id="PTHR11214">
    <property type="entry name" value="BETA-1,3-N-ACETYLGLUCOSAMINYLTRANSFERASE"/>
    <property type="match status" value="1"/>
</dbReference>
<keyword evidence="6" id="KW-0735">Signal-anchor</keyword>
<dbReference type="PANTHER" id="PTHR11214:SF349">
    <property type="entry name" value="BETA-1,3-GALACTOSYLTRANSFERASE BRN"/>
    <property type="match status" value="1"/>
</dbReference>
<evidence type="ECO:0000256" key="10">
    <source>
        <dbReference type="RuleBase" id="RU363063"/>
    </source>
</evidence>
<sequence>MFDRSLNSDILHLIEQHRAGVRNESSAGVLNAYNYRFVIENKFKCKNERKHSFENIRVLIMIKSAVKNTKARDAIRNSWGFEHRFSDVLIKRVFVLGSCERVWFENVESGGEKPCQDVIDDESMKNNDIIQIDFIDNYYNNTVKMMSAQKWAVKHCPNADFILFVDDDYYVSMKNLLKFLRNPFTYDKDPNYILDPFALPKPLPKHFDGRLYAGYVFNNSLPIRCKMSKWRLSIQEYPYSRFPPYVTAGAIVLSNSALIDMYYASFYVKHFRFDDIYISLLARSVKIKPLHCHHFRFYEQNYSKDSYSTVIASHGFKDVKKLLKIWEEQKQLGFA</sequence>
<keyword evidence="4 11" id="KW-0808">Transferase</keyword>
<evidence type="ECO:0000313" key="11">
    <source>
        <dbReference type="EMBL" id="RWS09456.1"/>
    </source>
</evidence>
<evidence type="ECO:0000256" key="1">
    <source>
        <dbReference type="ARBA" id="ARBA00004323"/>
    </source>
</evidence>
<name>A0A3S3NUJ9_9ACAR</name>
<dbReference type="Pfam" id="PF01762">
    <property type="entry name" value="Galactosyl_T"/>
    <property type="match status" value="1"/>
</dbReference>
<proteinExistence type="inferred from homology"/>
<dbReference type="STRING" id="1965070.A0A3S3NUJ9"/>
<gene>
    <name evidence="11" type="ORF">B4U79_01022</name>
</gene>
<dbReference type="Gene3D" id="3.90.550.50">
    <property type="match status" value="1"/>
</dbReference>
<protein>
    <recommendedName>
        <fullName evidence="10">Hexosyltransferase</fullName>
        <ecNumber evidence="10">2.4.1.-</ecNumber>
    </recommendedName>
</protein>
<accession>A0A3S3NUJ9</accession>
<dbReference type="GO" id="GO:0000139">
    <property type="term" value="C:Golgi membrane"/>
    <property type="evidence" value="ECO:0007669"/>
    <property type="project" value="UniProtKB-SubCell"/>
</dbReference>
<dbReference type="OrthoDB" id="5957813at2759"/>
<evidence type="ECO:0000256" key="3">
    <source>
        <dbReference type="ARBA" id="ARBA00022676"/>
    </source>
</evidence>
<evidence type="ECO:0000256" key="4">
    <source>
        <dbReference type="ARBA" id="ARBA00022679"/>
    </source>
</evidence>
<organism evidence="11 12">
    <name type="scientific">Dinothrombium tinctorium</name>
    <dbReference type="NCBI Taxonomy" id="1965070"/>
    <lineage>
        <taxon>Eukaryota</taxon>
        <taxon>Metazoa</taxon>
        <taxon>Ecdysozoa</taxon>
        <taxon>Arthropoda</taxon>
        <taxon>Chelicerata</taxon>
        <taxon>Arachnida</taxon>
        <taxon>Acari</taxon>
        <taxon>Acariformes</taxon>
        <taxon>Trombidiformes</taxon>
        <taxon>Prostigmata</taxon>
        <taxon>Anystina</taxon>
        <taxon>Parasitengona</taxon>
        <taxon>Trombidioidea</taxon>
        <taxon>Trombidiidae</taxon>
        <taxon>Dinothrombium</taxon>
    </lineage>
</organism>
<dbReference type="SUPFAM" id="SSF53448">
    <property type="entry name" value="Nucleotide-diphospho-sugar transferases"/>
    <property type="match status" value="1"/>
</dbReference>
<keyword evidence="3 10" id="KW-0328">Glycosyltransferase</keyword>
<keyword evidence="7" id="KW-1133">Transmembrane helix</keyword>
<evidence type="ECO:0000256" key="7">
    <source>
        <dbReference type="ARBA" id="ARBA00022989"/>
    </source>
</evidence>
<evidence type="ECO:0000256" key="6">
    <source>
        <dbReference type="ARBA" id="ARBA00022968"/>
    </source>
</evidence>
<dbReference type="EC" id="2.4.1.-" evidence="10"/>
<comment type="subcellular location">
    <subcellularLocation>
        <location evidence="1 10">Golgi apparatus membrane</location>
        <topology evidence="1 10">Single-pass type II membrane protein</topology>
    </subcellularLocation>
</comment>
<dbReference type="GO" id="GO:0008194">
    <property type="term" value="F:UDP-glycosyltransferase activity"/>
    <property type="evidence" value="ECO:0007669"/>
    <property type="project" value="TreeGrafter"/>
</dbReference>
<keyword evidence="9" id="KW-0472">Membrane</keyword>
<evidence type="ECO:0000256" key="2">
    <source>
        <dbReference type="ARBA" id="ARBA00008661"/>
    </source>
</evidence>
<dbReference type="InterPro" id="IPR029044">
    <property type="entry name" value="Nucleotide-diphossugar_trans"/>
</dbReference>
<evidence type="ECO:0000256" key="5">
    <source>
        <dbReference type="ARBA" id="ARBA00022692"/>
    </source>
</evidence>
<keyword evidence="5" id="KW-0812">Transmembrane</keyword>
<dbReference type="Proteomes" id="UP000285301">
    <property type="component" value="Unassembled WGS sequence"/>
</dbReference>
<evidence type="ECO:0000256" key="9">
    <source>
        <dbReference type="ARBA" id="ARBA00023136"/>
    </source>
</evidence>